<evidence type="ECO:0000259" key="18">
    <source>
        <dbReference type="PROSITE" id="PS50207"/>
    </source>
</evidence>
<evidence type="ECO:0000256" key="2">
    <source>
        <dbReference type="ARBA" id="ARBA00004496"/>
    </source>
</evidence>
<dbReference type="PROSITE" id="PS50207">
    <property type="entry name" value="CASPASE_P10"/>
    <property type="match status" value="1"/>
</dbReference>
<comment type="similarity">
    <text evidence="3 16">Belongs to the peptidase C14A family.</text>
</comment>
<evidence type="ECO:0000256" key="7">
    <source>
        <dbReference type="ARBA" id="ARBA00022703"/>
    </source>
</evidence>
<keyword evidence="10" id="KW-0788">Thiol protease</keyword>
<dbReference type="InterPro" id="IPR011029">
    <property type="entry name" value="DEATH-like_dom_sf"/>
</dbReference>
<dbReference type="FunFam" id="3.40.50.1460:FF:000008">
    <property type="entry name" value="caspase-8 isoform X1"/>
    <property type="match status" value="1"/>
</dbReference>
<dbReference type="SMART" id="SM00115">
    <property type="entry name" value="CASc"/>
    <property type="match status" value="1"/>
</dbReference>
<comment type="catalytic activity">
    <reaction evidence="13">
        <text>Strict requirement for Asp at position P1 and has a preferred cleavage sequence of (Leu/Asp/Val)-Glu-Thr-Asp-|-(Gly/Ser/Ala).</text>
        <dbReference type="EC" id="3.4.22.61"/>
    </reaction>
</comment>
<dbReference type="Gene3D" id="1.10.533.10">
    <property type="entry name" value="Death Domain, Fas"/>
    <property type="match status" value="2"/>
</dbReference>
<evidence type="ECO:0000256" key="14">
    <source>
        <dbReference type="ARBA" id="ARBA00066479"/>
    </source>
</evidence>
<dbReference type="GO" id="GO:0043065">
    <property type="term" value="P:positive regulation of apoptotic process"/>
    <property type="evidence" value="ECO:0007669"/>
    <property type="project" value="UniProtKB-ARBA"/>
</dbReference>
<evidence type="ECO:0000256" key="8">
    <source>
        <dbReference type="ARBA" id="ARBA00022737"/>
    </source>
</evidence>
<dbReference type="CDD" id="cd08333">
    <property type="entry name" value="DED_Caspase_8_r1"/>
    <property type="match status" value="1"/>
</dbReference>
<dbReference type="FunFam" id="1.10.533.10:FF:000016">
    <property type="entry name" value="CASP8 and FADD-like apoptosis regulator"/>
    <property type="match status" value="1"/>
</dbReference>
<dbReference type="EMBL" id="WBNA01000049">
    <property type="protein sequence ID" value="NXD08785.1"/>
    <property type="molecule type" value="Genomic_DNA"/>
</dbReference>
<dbReference type="PRINTS" id="PR00376">
    <property type="entry name" value="IL1BCENZYME"/>
</dbReference>
<protein>
    <recommendedName>
        <fullName evidence="15">Caspase-8</fullName>
        <ecNumber evidence="14">3.4.22.61</ecNumber>
    </recommendedName>
</protein>
<accession>A0A851SYZ5</accession>
<feature type="non-terminal residue" evidence="20">
    <location>
        <position position="472"/>
    </location>
</feature>
<dbReference type="SUPFAM" id="SSF52129">
    <property type="entry name" value="Caspase-like"/>
    <property type="match status" value="1"/>
</dbReference>
<dbReference type="PROSITE" id="PS50168">
    <property type="entry name" value="DED"/>
    <property type="match status" value="2"/>
</dbReference>
<reference evidence="21" key="1">
    <citation type="submission" date="2023-07" db="EMBL/GenBank/DDBJ databases">
        <title>Bird 10,000 Genomes (B10K) Project - Family phase.</title>
        <authorList>
            <person name="Zhang G."/>
        </authorList>
    </citation>
    <scope>NUCLEOTIDE SEQUENCE [LARGE SCALE GENOMIC DNA]</scope>
</reference>
<dbReference type="GO" id="GO:0005886">
    <property type="term" value="C:plasma membrane"/>
    <property type="evidence" value="ECO:0007669"/>
    <property type="project" value="UniProtKB-ARBA"/>
</dbReference>
<dbReference type="GO" id="GO:0004197">
    <property type="term" value="F:cysteine-type endopeptidase activity"/>
    <property type="evidence" value="ECO:0007669"/>
    <property type="project" value="InterPro"/>
</dbReference>
<dbReference type="Proteomes" id="UP000661971">
    <property type="component" value="Unassembled WGS sequence"/>
</dbReference>
<dbReference type="PROSITE" id="PS01121">
    <property type="entry name" value="CASPASE_HIS"/>
    <property type="match status" value="1"/>
</dbReference>
<dbReference type="Gene3D" id="3.40.50.1460">
    <property type="match status" value="1"/>
</dbReference>
<evidence type="ECO:0000256" key="1">
    <source>
        <dbReference type="ARBA" id="ARBA00004123"/>
    </source>
</evidence>
<dbReference type="Pfam" id="PF00656">
    <property type="entry name" value="Peptidase_C14"/>
    <property type="match status" value="1"/>
</dbReference>
<keyword evidence="5" id="KW-0597">Phosphoprotein</keyword>
<dbReference type="SUPFAM" id="SSF47986">
    <property type="entry name" value="DEATH domain"/>
    <property type="match status" value="2"/>
</dbReference>
<keyword evidence="6" id="KW-0645">Protease</keyword>
<dbReference type="GO" id="GO:0006915">
    <property type="term" value="P:apoptotic process"/>
    <property type="evidence" value="ECO:0007669"/>
    <property type="project" value="UniProtKB-KW"/>
</dbReference>
<keyword evidence="21" id="KW-1185">Reference proteome</keyword>
<dbReference type="PANTHER" id="PTHR48169:SF7">
    <property type="entry name" value="CASPASE 10"/>
    <property type="match status" value="1"/>
</dbReference>
<dbReference type="AlphaFoldDB" id="A0A851SYZ5"/>
<keyword evidence="11" id="KW-0865">Zymogen</keyword>
<comment type="caution">
    <text evidence="20">The sequence shown here is derived from an EMBL/GenBank/DDBJ whole genome shotgun (WGS) entry which is preliminary data.</text>
</comment>
<dbReference type="GO" id="GO:0032991">
    <property type="term" value="C:protein-containing complex"/>
    <property type="evidence" value="ECO:0007669"/>
    <property type="project" value="UniProtKB-ARBA"/>
</dbReference>
<evidence type="ECO:0000256" key="4">
    <source>
        <dbReference type="ARBA" id="ARBA00022490"/>
    </source>
</evidence>
<feature type="non-terminal residue" evidence="20">
    <location>
        <position position="1"/>
    </location>
</feature>
<dbReference type="GO" id="GO:0005634">
    <property type="term" value="C:nucleus"/>
    <property type="evidence" value="ECO:0007669"/>
    <property type="project" value="UniProtKB-SubCell"/>
</dbReference>
<dbReference type="InterPro" id="IPR015917">
    <property type="entry name" value="Pept_C14A"/>
</dbReference>
<evidence type="ECO:0000259" key="17">
    <source>
        <dbReference type="PROSITE" id="PS50168"/>
    </source>
</evidence>
<evidence type="ECO:0000256" key="11">
    <source>
        <dbReference type="ARBA" id="ARBA00023145"/>
    </source>
</evidence>
<evidence type="ECO:0000256" key="10">
    <source>
        <dbReference type="ARBA" id="ARBA00022807"/>
    </source>
</evidence>
<dbReference type="EC" id="3.4.22.61" evidence="14"/>
<dbReference type="InterPro" id="IPR016129">
    <property type="entry name" value="Caspase_his_AS"/>
</dbReference>
<evidence type="ECO:0000256" key="5">
    <source>
        <dbReference type="ARBA" id="ARBA00022553"/>
    </source>
</evidence>
<proteinExistence type="inferred from homology"/>
<feature type="domain" description="DED" evidence="17">
    <location>
        <begin position="100"/>
        <end position="177"/>
    </location>
</feature>
<dbReference type="CDD" id="cd00032">
    <property type="entry name" value="CASc"/>
    <property type="match status" value="1"/>
</dbReference>
<evidence type="ECO:0000256" key="12">
    <source>
        <dbReference type="ARBA" id="ARBA00023242"/>
    </source>
</evidence>
<feature type="domain" description="Caspase family p20" evidence="19">
    <location>
        <begin position="226"/>
        <end position="357"/>
    </location>
</feature>
<evidence type="ECO:0000256" key="13">
    <source>
        <dbReference type="ARBA" id="ARBA00051626"/>
    </source>
</evidence>
<dbReference type="GO" id="GO:0005737">
    <property type="term" value="C:cytoplasm"/>
    <property type="evidence" value="ECO:0007669"/>
    <property type="project" value="UniProtKB-SubCell"/>
</dbReference>
<evidence type="ECO:0000256" key="16">
    <source>
        <dbReference type="RuleBase" id="RU003971"/>
    </source>
</evidence>
<dbReference type="SMART" id="SM00031">
    <property type="entry name" value="DED"/>
    <property type="match status" value="2"/>
</dbReference>
<feature type="domain" description="DED" evidence="17">
    <location>
        <begin position="2"/>
        <end position="80"/>
    </location>
</feature>
<keyword evidence="7" id="KW-0053">Apoptosis</keyword>
<dbReference type="Pfam" id="PF01335">
    <property type="entry name" value="DED"/>
    <property type="match status" value="2"/>
</dbReference>
<comment type="subcellular location">
    <subcellularLocation>
        <location evidence="2">Cytoplasm</location>
    </subcellularLocation>
    <subcellularLocation>
        <location evidence="1">Nucleus</location>
    </subcellularLocation>
</comment>
<evidence type="ECO:0000259" key="19">
    <source>
        <dbReference type="PROSITE" id="PS50208"/>
    </source>
</evidence>
<sequence>MEFSRHLFIISEALATDDLAALKFLSLEHIPLRKQEAIQEPKAFFQALQEKALISDSDQAFLKELFYRINRMDILVSHLGSSREEMERELRIPGRAKVSPFRYLLFQLSENIATEELKCFKFLLGKELPKSKLNTENTMIDVFTEMEKKGILREDNLKVLKSLCEKVDKSLVKKIEEYELSLCGKNKKKQHKKTSFISVTFEVTNSGFTSVLLVQQLEVYKMTSRPRGVCLIVNNHNFERNGAEVAGHKLKDRKGTDVDAAALRKVFSKLHFKIAEYKDQTAKEIYNIVKKYQHEDHKDKDCFVCCILSHGKKGIIYGVDGQEVPIQELTTSFTGQNCHSLAGKPKVFFVQACQGDARQQGVVIEVDSTEQDSSVETDGRLQLDFIPSEADFLLGMATLQDYVSYRSPSSGSWYIQSLCQHLENSCPRGEDILTILTAVNQEVSKKLDKQNAGKQMPQPSFTLRKKLIFTVN</sequence>
<keyword evidence="12" id="KW-0539">Nucleus</keyword>
<keyword evidence="4" id="KW-0963">Cytoplasm</keyword>
<gene>
    <name evidence="20" type="primary">Casp8_0</name>
    <name evidence="20" type="ORF">NOTNIG_R00354</name>
</gene>
<dbReference type="GO" id="GO:0006508">
    <property type="term" value="P:proteolysis"/>
    <property type="evidence" value="ECO:0007669"/>
    <property type="project" value="UniProtKB-KW"/>
</dbReference>
<dbReference type="PROSITE" id="PS01122">
    <property type="entry name" value="CASPASE_CYS"/>
    <property type="match status" value="1"/>
</dbReference>
<evidence type="ECO:0000313" key="20">
    <source>
        <dbReference type="EMBL" id="NXD08785.1"/>
    </source>
</evidence>
<evidence type="ECO:0000256" key="15">
    <source>
        <dbReference type="ARBA" id="ARBA00068172"/>
    </source>
</evidence>
<dbReference type="InterPro" id="IPR002138">
    <property type="entry name" value="Pept_C14_p10"/>
</dbReference>
<dbReference type="InterPro" id="IPR001309">
    <property type="entry name" value="Pept_C14_p20"/>
</dbReference>
<organism evidence="20 21">
    <name type="scientific">Nothocercus nigrocapillus</name>
    <dbReference type="NCBI Taxonomy" id="1977171"/>
    <lineage>
        <taxon>Eukaryota</taxon>
        <taxon>Metazoa</taxon>
        <taxon>Chordata</taxon>
        <taxon>Craniata</taxon>
        <taxon>Vertebrata</taxon>
        <taxon>Euteleostomi</taxon>
        <taxon>Archelosauria</taxon>
        <taxon>Archosauria</taxon>
        <taxon>Dinosauria</taxon>
        <taxon>Saurischia</taxon>
        <taxon>Theropoda</taxon>
        <taxon>Coelurosauria</taxon>
        <taxon>Aves</taxon>
        <taxon>Palaeognathae</taxon>
        <taxon>Tinamiformes</taxon>
        <taxon>Tinamidae</taxon>
        <taxon>Nothocercus</taxon>
    </lineage>
</organism>
<dbReference type="PROSITE" id="PS50208">
    <property type="entry name" value="CASPASE_P20"/>
    <property type="match status" value="1"/>
</dbReference>
<evidence type="ECO:0000313" key="21">
    <source>
        <dbReference type="Proteomes" id="UP000661971"/>
    </source>
</evidence>
<dbReference type="GO" id="GO:0051604">
    <property type="term" value="P:protein maturation"/>
    <property type="evidence" value="ECO:0007669"/>
    <property type="project" value="UniProtKB-ARBA"/>
</dbReference>
<evidence type="ECO:0000256" key="9">
    <source>
        <dbReference type="ARBA" id="ARBA00022801"/>
    </source>
</evidence>
<keyword evidence="8" id="KW-0677">Repeat</keyword>
<evidence type="ECO:0000256" key="6">
    <source>
        <dbReference type="ARBA" id="ARBA00022670"/>
    </source>
</evidence>
<dbReference type="InterPro" id="IPR033139">
    <property type="entry name" value="Caspase_cys_AS"/>
</dbReference>
<dbReference type="PANTHER" id="PTHR48169">
    <property type="entry name" value="DED DOMAIN-CONTAINING PROTEIN"/>
    <property type="match status" value="1"/>
</dbReference>
<dbReference type="InterPro" id="IPR029030">
    <property type="entry name" value="Caspase-like_dom_sf"/>
</dbReference>
<feature type="domain" description="Caspase family p10" evidence="18">
    <location>
        <begin position="386"/>
        <end position="471"/>
    </location>
</feature>
<dbReference type="InterPro" id="IPR011600">
    <property type="entry name" value="Pept_C14_caspase"/>
</dbReference>
<keyword evidence="9" id="KW-0378">Hydrolase</keyword>
<dbReference type="InterPro" id="IPR001875">
    <property type="entry name" value="DED_dom"/>
</dbReference>
<dbReference type="InterPro" id="IPR033170">
    <property type="entry name" value="Caspase-8_DED1"/>
</dbReference>
<name>A0A851SYZ5_9AVES</name>
<evidence type="ECO:0000256" key="3">
    <source>
        <dbReference type="ARBA" id="ARBA00010134"/>
    </source>
</evidence>